<evidence type="ECO:0000313" key="15">
    <source>
        <dbReference type="EMBL" id="EKV30935.1"/>
    </source>
</evidence>
<comment type="subcellular location">
    <subcellularLocation>
        <location evidence="1">Cell inner membrane</location>
        <topology evidence="1">Multi-pass membrane protein</topology>
    </subcellularLocation>
</comment>
<organism evidence="15 16">
    <name type="scientific">Caenispirillum salinarum AK4</name>
    <dbReference type="NCBI Taxonomy" id="1238182"/>
    <lineage>
        <taxon>Bacteria</taxon>
        <taxon>Pseudomonadati</taxon>
        <taxon>Pseudomonadota</taxon>
        <taxon>Alphaproteobacteria</taxon>
        <taxon>Rhodospirillales</taxon>
        <taxon>Novispirillaceae</taxon>
        <taxon>Caenispirillum</taxon>
    </lineage>
</organism>
<dbReference type="PANTHER" id="PTHR32089">
    <property type="entry name" value="METHYL-ACCEPTING CHEMOTAXIS PROTEIN MCPB"/>
    <property type="match status" value="1"/>
</dbReference>
<protein>
    <submittedName>
        <fullName evidence="15">Methyl-accepting chemotaxis protein</fullName>
    </submittedName>
</protein>
<evidence type="ECO:0000313" key="16">
    <source>
        <dbReference type="Proteomes" id="UP000009881"/>
    </source>
</evidence>
<dbReference type="Gene3D" id="3.30.450.20">
    <property type="entry name" value="PAS domain"/>
    <property type="match status" value="1"/>
</dbReference>
<evidence type="ECO:0000256" key="4">
    <source>
        <dbReference type="ARBA" id="ARBA00022692"/>
    </source>
</evidence>
<dbReference type="STRING" id="1238182.C882_4272"/>
<dbReference type="InterPro" id="IPR004090">
    <property type="entry name" value="Chemotax_Me-accpt_rcpt"/>
</dbReference>
<dbReference type="Gene3D" id="1.10.287.950">
    <property type="entry name" value="Methyl-accepting chemotaxis protein"/>
    <property type="match status" value="1"/>
</dbReference>
<feature type="transmembrane region" description="Helical" evidence="11">
    <location>
        <begin position="182"/>
        <end position="207"/>
    </location>
</feature>
<dbReference type="PANTHER" id="PTHR32089:SF112">
    <property type="entry name" value="LYSOZYME-LIKE PROTEIN-RELATED"/>
    <property type="match status" value="1"/>
</dbReference>
<proteinExistence type="inferred from homology"/>
<comment type="similarity">
    <text evidence="8">Belongs to the methyl-accepting chemotaxis (MCP) protein family.</text>
</comment>
<dbReference type="CDD" id="cd12912">
    <property type="entry name" value="PDC2_MCP_like"/>
    <property type="match status" value="1"/>
</dbReference>
<keyword evidence="4 11" id="KW-0812">Transmembrane</keyword>
<keyword evidence="7 9" id="KW-0807">Transducer</keyword>
<evidence type="ECO:0000256" key="3">
    <source>
        <dbReference type="ARBA" id="ARBA00022519"/>
    </source>
</evidence>
<keyword evidence="2" id="KW-1003">Cell membrane</keyword>
<evidence type="ECO:0000256" key="1">
    <source>
        <dbReference type="ARBA" id="ARBA00004429"/>
    </source>
</evidence>
<dbReference type="CDD" id="cd11386">
    <property type="entry name" value="MCP_signal"/>
    <property type="match status" value="1"/>
</dbReference>
<evidence type="ECO:0000259" key="12">
    <source>
        <dbReference type="PROSITE" id="PS50111"/>
    </source>
</evidence>
<dbReference type="SUPFAM" id="SSF158472">
    <property type="entry name" value="HAMP domain-like"/>
    <property type="match status" value="1"/>
</dbReference>
<dbReference type="InterPro" id="IPR003660">
    <property type="entry name" value="HAMP_dom"/>
</dbReference>
<dbReference type="Gene3D" id="6.10.340.10">
    <property type="match status" value="1"/>
</dbReference>
<dbReference type="PRINTS" id="PR00260">
    <property type="entry name" value="CHEMTRNSDUCR"/>
</dbReference>
<sequence>MKTFRIMTRFWLIVAVVAVGMTMLTAYGLYQLRANLVAQEKSALQNVTDAAMSLVEDYQDRAASGELTTEEAKAQALASLSTYRYGDDGYFFVIDKQGVFLMHPMPKLVGQNKIDLADPNGVQILREMINGVKTGGTAYVEYIWPKPAINADAPKISYAAEFAEWDWVVGTGVYVDTIDTKFWAVALPYIAIALVMLGAVLAGALWISRSITRPLSALTGGMRALSGGDKSIQVDYTDEPNELGDLARALQVFKDAAIEQDRLRAEQDAENARKLERQAKLENLTASFDKTVIRLMKTVEGSIDGLRTAAHSLDVGAQHTAERSTRVSAASEQASANVQTVATAAEELSASIQEITRQVSRSSEIAASAVEEARRTDGIVRGLADSAAKIGEVVKLITDIAEQTNLLALNATIEAARAGEAGKGFAVVANEVKSLANQTARATEEIAGQIGAVQSTTHEAVSAIEAISGTIAEINEITSAIAAAVEEQGAATSEISRNVQEAAQGSQEVSDSIAGVSESVDETKAAAGQVNSAAHDLENEAETLKSEVETFLEGIKAA</sequence>
<keyword evidence="16" id="KW-1185">Reference proteome</keyword>
<accession>K9GY54</accession>
<keyword evidence="5 11" id="KW-1133">Transmembrane helix</keyword>
<feature type="domain" description="T-SNARE coiled-coil homology" evidence="13">
    <location>
        <begin position="454"/>
        <end position="516"/>
    </location>
</feature>
<dbReference type="Proteomes" id="UP000009881">
    <property type="component" value="Unassembled WGS sequence"/>
</dbReference>
<gene>
    <name evidence="15" type="ORF">C882_4272</name>
</gene>
<dbReference type="EMBL" id="ANHY01000007">
    <property type="protein sequence ID" value="EKV30935.1"/>
    <property type="molecule type" value="Genomic_DNA"/>
</dbReference>
<reference evidence="15 16" key="1">
    <citation type="journal article" date="2013" name="Genome Announc.">
        <title>Draft Genome Sequence of an Alphaproteobacterium, Caenispirillum salinarum AK4(T), Isolated from a Solar Saltern.</title>
        <authorList>
            <person name="Khatri I."/>
            <person name="Singh A."/>
            <person name="Korpole S."/>
            <person name="Pinnaka A.K."/>
            <person name="Subramanian S."/>
        </authorList>
    </citation>
    <scope>NUCLEOTIDE SEQUENCE [LARGE SCALE GENOMIC DNA]</scope>
    <source>
        <strain evidence="15 16">AK4</strain>
    </source>
</reference>
<name>K9GY54_9PROT</name>
<dbReference type="GO" id="GO:0007165">
    <property type="term" value="P:signal transduction"/>
    <property type="evidence" value="ECO:0007669"/>
    <property type="project" value="UniProtKB-KW"/>
</dbReference>
<dbReference type="SMART" id="SM01049">
    <property type="entry name" value="Cache_2"/>
    <property type="match status" value="1"/>
</dbReference>
<evidence type="ECO:0000256" key="7">
    <source>
        <dbReference type="ARBA" id="ARBA00023224"/>
    </source>
</evidence>
<dbReference type="SMART" id="SM00304">
    <property type="entry name" value="HAMP"/>
    <property type="match status" value="2"/>
</dbReference>
<dbReference type="InterPro" id="IPR000727">
    <property type="entry name" value="T_SNARE_dom"/>
</dbReference>
<keyword evidence="6 11" id="KW-0472">Membrane</keyword>
<dbReference type="GO" id="GO:0006935">
    <property type="term" value="P:chemotaxis"/>
    <property type="evidence" value="ECO:0007669"/>
    <property type="project" value="InterPro"/>
</dbReference>
<dbReference type="GO" id="GO:0004888">
    <property type="term" value="F:transmembrane signaling receptor activity"/>
    <property type="evidence" value="ECO:0007669"/>
    <property type="project" value="InterPro"/>
</dbReference>
<dbReference type="Pfam" id="PF00672">
    <property type="entry name" value="HAMP"/>
    <property type="match status" value="1"/>
</dbReference>
<dbReference type="CDD" id="cd06225">
    <property type="entry name" value="HAMP"/>
    <property type="match status" value="1"/>
</dbReference>
<dbReference type="Pfam" id="PF00015">
    <property type="entry name" value="MCPsignal"/>
    <property type="match status" value="1"/>
</dbReference>
<dbReference type="PATRIC" id="fig|1238182.3.peg.1934"/>
<dbReference type="PROSITE" id="PS50885">
    <property type="entry name" value="HAMP"/>
    <property type="match status" value="1"/>
</dbReference>
<dbReference type="SUPFAM" id="SSF58104">
    <property type="entry name" value="Methyl-accepting chemotaxis protein (MCP) signaling domain"/>
    <property type="match status" value="1"/>
</dbReference>
<dbReference type="PROSITE" id="PS50111">
    <property type="entry name" value="CHEMOTAXIS_TRANSDUC_2"/>
    <property type="match status" value="1"/>
</dbReference>
<dbReference type="AlphaFoldDB" id="K9GY54"/>
<dbReference type="Pfam" id="PF17200">
    <property type="entry name" value="sCache_2"/>
    <property type="match status" value="1"/>
</dbReference>
<keyword evidence="3" id="KW-0997">Cell inner membrane</keyword>
<evidence type="ECO:0000256" key="6">
    <source>
        <dbReference type="ARBA" id="ARBA00023136"/>
    </source>
</evidence>
<evidence type="ECO:0000259" key="13">
    <source>
        <dbReference type="PROSITE" id="PS50192"/>
    </source>
</evidence>
<evidence type="ECO:0000256" key="8">
    <source>
        <dbReference type="ARBA" id="ARBA00029447"/>
    </source>
</evidence>
<evidence type="ECO:0000256" key="5">
    <source>
        <dbReference type="ARBA" id="ARBA00022989"/>
    </source>
</evidence>
<evidence type="ECO:0000256" key="11">
    <source>
        <dbReference type="SAM" id="Phobius"/>
    </source>
</evidence>
<feature type="domain" description="HAMP" evidence="14">
    <location>
        <begin position="209"/>
        <end position="262"/>
    </location>
</feature>
<dbReference type="GO" id="GO:0005886">
    <property type="term" value="C:plasma membrane"/>
    <property type="evidence" value="ECO:0007669"/>
    <property type="project" value="UniProtKB-SubCell"/>
</dbReference>
<evidence type="ECO:0000256" key="10">
    <source>
        <dbReference type="SAM" id="Coils"/>
    </source>
</evidence>
<feature type="domain" description="Methyl-accepting transducer" evidence="12">
    <location>
        <begin position="302"/>
        <end position="538"/>
    </location>
</feature>
<evidence type="ECO:0000256" key="2">
    <source>
        <dbReference type="ARBA" id="ARBA00022475"/>
    </source>
</evidence>
<evidence type="ECO:0000259" key="14">
    <source>
        <dbReference type="PROSITE" id="PS50885"/>
    </source>
</evidence>
<dbReference type="InterPro" id="IPR004089">
    <property type="entry name" value="MCPsignal_dom"/>
</dbReference>
<dbReference type="SMART" id="SM00283">
    <property type="entry name" value="MA"/>
    <property type="match status" value="1"/>
</dbReference>
<dbReference type="PROSITE" id="PS50192">
    <property type="entry name" value="T_SNARE"/>
    <property type="match status" value="1"/>
</dbReference>
<keyword evidence="10" id="KW-0175">Coiled coil</keyword>
<evidence type="ECO:0000256" key="9">
    <source>
        <dbReference type="PROSITE-ProRule" id="PRU00284"/>
    </source>
</evidence>
<comment type="caution">
    <text evidence="15">The sequence shown here is derived from an EMBL/GenBank/DDBJ whole genome shotgun (WGS) entry which is preliminary data.</text>
</comment>
<feature type="coiled-coil region" evidence="10">
    <location>
        <begin position="527"/>
        <end position="554"/>
    </location>
</feature>
<dbReference type="eggNOG" id="COG0840">
    <property type="taxonomic scope" value="Bacteria"/>
</dbReference>
<dbReference type="InterPro" id="IPR033480">
    <property type="entry name" value="sCache_2"/>
</dbReference>